<dbReference type="Gene3D" id="2.60.120.330">
    <property type="entry name" value="B-lactam Antibiotic, Isopenicillin N Synthase, Chain"/>
    <property type="match status" value="1"/>
</dbReference>
<keyword evidence="7" id="KW-1185">Reference proteome</keyword>
<dbReference type="InterPro" id="IPR044861">
    <property type="entry name" value="IPNS-like_FE2OG_OXY"/>
</dbReference>
<dbReference type="PANTHER" id="PTHR47991">
    <property type="entry name" value="OXOGLUTARATE/IRON-DEPENDENT DIOXYGENASE"/>
    <property type="match status" value="1"/>
</dbReference>
<evidence type="ECO:0000256" key="4">
    <source>
        <dbReference type="RuleBase" id="RU003682"/>
    </source>
</evidence>
<protein>
    <recommendedName>
        <fullName evidence="5">Fe2OG dioxygenase domain-containing protein</fullName>
    </recommendedName>
</protein>
<dbReference type="EMBL" id="JBJQOH010000004">
    <property type="protein sequence ID" value="KAL3687405.1"/>
    <property type="molecule type" value="Genomic_DNA"/>
</dbReference>
<keyword evidence="4" id="KW-0560">Oxidoreductase</keyword>
<evidence type="ECO:0000259" key="5">
    <source>
        <dbReference type="PROSITE" id="PS51471"/>
    </source>
</evidence>
<organism evidence="6 7">
    <name type="scientific">Riccia sorocarpa</name>
    <dbReference type="NCBI Taxonomy" id="122646"/>
    <lineage>
        <taxon>Eukaryota</taxon>
        <taxon>Viridiplantae</taxon>
        <taxon>Streptophyta</taxon>
        <taxon>Embryophyta</taxon>
        <taxon>Marchantiophyta</taxon>
        <taxon>Marchantiopsida</taxon>
        <taxon>Marchantiidae</taxon>
        <taxon>Marchantiales</taxon>
        <taxon>Ricciaceae</taxon>
        <taxon>Riccia</taxon>
    </lineage>
</organism>
<gene>
    <name evidence="6" type="ORF">R1sor_013714</name>
</gene>
<proteinExistence type="inferred from homology"/>
<sequence length="315" mass="35132">MSMGEEVPAAEEPPVIDLYDITKPERRREIVRSISEACETWGFFQITNHGFDEALMKRTIEVFTEFFQLPDEEKLSIEASQVSGGHSQGYFRPRTDGHVLQKATEFLYNLYGPEEEIDTRPSQPPSLQSTIEAYVEAMDGLSREILGLLSEGLGLPQTTLAVYMGSSHGVRTNYYQPTQNVLEKVFSVSPHTDPGALTLLLTNDVSGTQVKKDDRWVQISPVPGSFLVNVGDQIEILSNGRYMSVEHRGVPHETQHRLTLATFTHPVPSTVVGPIPLLLDESHPQLYKTQTYSSYFGSFSTKGLVGRSLIEDAKI</sequence>
<keyword evidence="3 4" id="KW-0408">Iron</keyword>
<dbReference type="InterPro" id="IPR005123">
    <property type="entry name" value="Oxoglu/Fe-dep_dioxygenase_dom"/>
</dbReference>
<feature type="domain" description="Fe2OG dioxygenase" evidence="5">
    <location>
        <begin position="166"/>
        <end position="266"/>
    </location>
</feature>
<comment type="similarity">
    <text evidence="1 4">Belongs to the iron/ascorbate-dependent oxidoreductase family.</text>
</comment>
<name>A0ABD3H7D6_9MARC</name>
<evidence type="ECO:0000313" key="6">
    <source>
        <dbReference type="EMBL" id="KAL3687405.1"/>
    </source>
</evidence>
<dbReference type="Pfam" id="PF14226">
    <property type="entry name" value="DIOX_N"/>
    <property type="match status" value="1"/>
</dbReference>
<comment type="caution">
    <text evidence="6">The sequence shown here is derived from an EMBL/GenBank/DDBJ whole genome shotgun (WGS) entry which is preliminary data.</text>
</comment>
<dbReference type="Proteomes" id="UP001633002">
    <property type="component" value="Unassembled WGS sequence"/>
</dbReference>
<evidence type="ECO:0000256" key="2">
    <source>
        <dbReference type="ARBA" id="ARBA00022723"/>
    </source>
</evidence>
<dbReference type="InterPro" id="IPR050295">
    <property type="entry name" value="Plant_2OG-oxidoreductases"/>
</dbReference>
<dbReference type="Pfam" id="PF03171">
    <property type="entry name" value="2OG-FeII_Oxy"/>
    <property type="match status" value="1"/>
</dbReference>
<evidence type="ECO:0000256" key="3">
    <source>
        <dbReference type="ARBA" id="ARBA00023004"/>
    </source>
</evidence>
<evidence type="ECO:0000313" key="7">
    <source>
        <dbReference type="Proteomes" id="UP001633002"/>
    </source>
</evidence>
<keyword evidence="2 4" id="KW-0479">Metal-binding</keyword>
<dbReference type="InterPro" id="IPR027443">
    <property type="entry name" value="IPNS-like_sf"/>
</dbReference>
<dbReference type="AlphaFoldDB" id="A0ABD3H7D6"/>
<accession>A0ABD3H7D6</accession>
<dbReference type="GO" id="GO:0016491">
    <property type="term" value="F:oxidoreductase activity"/>
    <property type="evidence" value="ECO:0007669"/>
    <property type="project" value="UniProtKB-KW"/>
</dbReference>
<dbReference type="PROSITE" id="PS51471">
    <property type="entry name" value="FE2OG_OXY"/>
    <property type="match status" value="1"/>
</dbReference>
<dbReference type="SUPFAM" id="SSF51197">
    <property type="entry name" value="Clavaminate synthase-like"/>
    <property type="match status" value="1"/>
</dbReference>
<dbReference type="GO" id="GO:0046872">
    <property type="term" value="F:metal ion binding"/>
    <property type="evidence" value="ECO:0007669"/>
    <property type="project" value="UniProtKB-KW"/>
</dbReference>
<dbReference type="InterPro" id="IPR026992">
    <property type="entry name" value="DIOX_N"/>
</dbReference>
<evidence type="ECO:0000256" key="1">
    <source>
        <dbReference type="ARBA" id="ARBA00008056"/>
    </source>
</evidence>
<reference evidence="6 7" key="1">
    <citation type="submission" date="2024-09" db="EMBL/GenBank/DDBJ databases">
        <title>Chromosome-scale assembly of Riccia sorocarpa.</title>
        <authorList>
            <person name="Paukszto L."/>
        </authorList>
    </citation>
    <scope>NUCLEOTIDE SEQUENCE [LARGE SCALE GENOMIC DNA]</scope>
    <source>
        <strain evidence="6">LP-2024</strain>
        <tissue evidence="6">Aerial parts of the thallus</tissue>
    </source>
</reference>